<protein>
    <submittedName>
        <fullName evidence="1">Uncharacterized protein</fullName>
    </submittedName>
</protein>
<dbReference type="RefSeq" id="WP_283401196.1">
    <property type="nucleotide sequence ID" value="NZ_OX458932.1"/>
</dbReference>
<accession>A0ABM9IB14</accession>
<gene>
    <name evidence="1" type="ORF">MFUM_0455</name>
</gene>
<evidence type="ECO:0000313" key="2">
    <source>
        <dbReference type="Proteomes" id="UP001161497"/>
    </source>
</evidence>
<name>A0ABM9IB14_9BACT</name>
<keyword evidence="2" id="KW-1185">Reference proteome</keyword>
<organism evidence="1 2">
    <name type="scientific">Candidatus Methylacidiphilum fumarolicum</name>
    <dbReference type="NCBI Taxonomy" id="591154"/>
    <lineage>
        <taxon>Bacteria</taxon>
        <taxon>Pseudomonadati</taxon>
        <taxon>Verrucomicrobiota</taxon>
        <taxon>Methylacidiphilae</taxon>
        <taxon>Methylacidiphilales</taxon>
        <taxon>Methylacidiphilaceae</taxon>
        <taxon>Methylacidiphilum (ex Ratnadevi et al. 2023)</taxon>
    </lineage>
</organism>
<proteinExistence type="predicted"/>
<evidence type="ECO:0000313" key="1">
    <source>
        <dbReference type="EMBL" id="CAI9084846.1"/>
    </source>
</evidence>
<dbReference type="Proteomes" id="UP001161497">
    <property type="component" value="Chromosome"/>
</dbReference>
<sequence>MSARLGAEWVAKGFTEEVPKVLRRLQTIRLVKLSLKGQPLIGLFSQIPSEWNALLQKIDLLSLFASPPKWAM</sequence>
<reference evidence="1" key="1">
    <citation type="submission" date="2023-03" db="EMBL/GenBank/DDBJ databases">
        <authorList>
            <person name="Cremers G."/>
            <person name="Picone N."/>
        </authorList>
    </citation>
    <scope>NUCLEOTIDE SEQUENCE</scope>
    <source>
        <strain evidence="1">Sample_alias</strain>
    </source>
</reference>
<dbReference type="EMBL" id="OX458932">
    <property type="protein sequence ID" value="CAI9084846.1"/>
    <property type="molecule type" value="Genomic_DNA"/>
</dbReference>